<dbReference type="AlphaFoldDB" id="A0A7H9HRW6"/>
<keyword evidence="3" id="KW-1185">Reference proteome</keyword>
<dbReference type="Proteomes" id="UP000510647">
    <property type="component" value="Chromosome 4"/>
</dbReference>
<reference evidence="2 3" key="1">
    <citation type="submission" date="2020-06" db="EMBL/GenBank/DDBJ databases">
        <title>The yeast mating-type switching endonuclease HO is a domesticated member of an unorthodox homing genetic element family.</title>
        <authorList>
            <person name="Coughlan A.Y."/>
            <person name="Lombardi L."/>
            <person name="Braun-Galleani S."/>
            <person name="Martos A.R."/>
            <person name="Galeote V."/>
            <person name="Bigey F."/>
            <person name="Dequin S."/>
            <person name="Byrne K.P."/>
            <person name="Wolfe K.H."/>
        </authorList>
    </citation>
    <scope>NUCLEOTIDE SEQUENCE [LARGE SCALE GENOMIC DNA]</scope>
    <source>
        <strain evidence="2 3">CBS2947</strain>
    </source>
</reference>
<dbReference type="EMBL" id="CP059270">
    <property type="protein sequence ID" value="QLQ80049.1"/>
    <property type="molecule type" value="Genomic_DNA"/>
</dbReference>
<protein>
    <submittedName>
        <fullName evidence="2">Uncharacterized protein</fullName>
    </submittedName>
</protein>
<proteinExistence type="predicted"/>
<keyword evidence="1" id="KW-0472">Membrane</keyword>
<gene>
    <name evidence="2" type="ORF">HG537_0D00490</name>
</gene>
<dbReference type="OrthoDB" id="10361229at2759"/>
<keyword evidence="1" id="KW-0812">Transmembrane</keyword>
<sequence length="122" mass="13924">MEASEDLGLRQTTVNTTGATTDVPNARQDVSCNAVDPRKSKHRLKRALNTIWHFLNSETCSIAFLALLFINTIQLYLFFLYGLLVMPLHTNRMLRANNLEFIISQIPDSYIDYDFLESLAVL</sequence>
<evidence type="ECO:0000313" key="3">
    <source>
        <dbReference type="Proteomes" id="UP000510647"/>
    </source>
</evidence>
<keyword evidence="1" id="KW-1133">Transmembrane helix</keyword>
<evidence type="ECO:0000256" key="1">
    <source>
        <dbReference type="SAM" id="Phobius"/>
    </source>
</evidence>
<evidence type="ECO:0000313" key="2">
    <source>
        <dbReference type="EMBL" id="QLQ80049.1"/>
    </source>
</evidence>
<organism evidence="2 3">
    <name type="scientific">Torulaspora globosa</name>
    <dbReference type="NCBI Taxonomy" id="48254"/>
    <lineage>
        <taxon>Eukaryota</taxon>
        <taxon>Fungi</taxon>
        <taxon>Dikarya</taxon>
        <taxon>Ascomycota</taxon>
        <taxon>Saccharomycotina</taxon>
        <taxon>Saccharomycetes</taxon>
        <taxon>Saccharomycetales</taxon>
        <taxon>Saccharomycetaceae</taxon>
        <taxon>Torulaspora</taxon>
    </lineage>
</organism>
<feature type="transmembrane region" description="Helical" evidence="1">
    <location>
        <begin position="62"/>
        <end position="85"/>
    </location>
</feature>
<accession>A0A7H9HRW6</accession>
<name>A0A7H9HRW6_9SACH</name>